<dbReference type="AlphaFoldDB" id="A0AAF0DHM6"/>
<dbReference type="Proteomes" id="UP001219355">
    <property type="component" value="Chromosome 2"/>
</dbReference>
<protein>
    <submittedName>
        <fullName evidence="1">Uncharacterized protein</fullName>
    </submittedName>
</protein>
<dbReference type="EMBL" id="CP120628">
    <property type="protein sequence ID" value="WEW57681.1"/>
    <property type="molecule type" value="Genomic_DNA"/>
</dbReference>
<gene>
    <name evidence="1" type="ORF">PRK78_003148</name>
</gene>
<accession>A0AAF0DHM6</accession>
<keyword evidence="2" id="KW-1185">Reference proteome</keyword>
<reference evidence="1" key="1">
    <citation type="submission" date="2023-03" db="EMBL/GenBank/DDBJ databases">
        <title>Emydomyces testavorans Genome Sequence.</title>
        <authorList>
            <person name="Hoyer L."/>
        </authorList>
    </citation>
    <scope>NUCLEOTIDE SEQUENCE</scope>
    <source>
        <strain evidence="1">16-2883</strain>
    </source>
</reference>
<evidence type="ECO:0000313" key="2">
    <source>
        <dbReference type="Proteomes" id="UP001219355"/>
    </source>
</evidence>
<organism evidence="1 2">
    <name type="scientific">Emydomyces testavorans</name>
    <dbReference type="NCBI Taxonomy" id="2070801"/>
    <lineage>
        <taxon>Eukaryota</taxon>
        <taxon>Fungi</taxon>
        <taxon>Dikarya</taxon>
        <taxon>Ascomycota</taxon>
        <taxon>Pezizomycotina</taxon>
        <taxon>Eurotiomycetes</taxon>
        <taxon>Eurotiomycetidae</taxon>
        <taxon>Onygenales</taxon>
        <taxon>Nannizziopsiaceae</taxon>
        <taxon>Emydomyces</taxon>
    </lineage>
</organism>
<evidence type="ECO:0000313" key="1">
    <source>
        <dbReference type="EMBL" id="WEW57681.1"/>
    </source>
</evidence>
<name>A0AAF0DHM6_9EURO</name>
<sequence length="236" mass="26829">MNQPPRRVSSAVIALSGAVDAADQMPVIQRIAEAEASSSSHDRENLPPQFLSWVPIVIHIISAPEHPGVNGGNGRDFTFFDYIPRDMIGRKLESRNVHWEPAGRYFASIRDRYHNYVLNAQAWDCQFCGEISKHLYMSGMPRLMDMRKWYIYAIPICRTVGACDRKAAALVDKIFSERFPKEIIPDGPCCEVCGFIHNLKWCTRCKMIQPITGQSTREIAEMLSVKSLQKKKVEID</sequence>
<proteinExistence type="predicted"/>